<dbReference type="EMBL" id="CP030041">
    <property type="protein sequence ID" value="AWW31423.1"/>
    <property type="molecule type" value="Genomic_DNA"/>
</dbReference>
<dbReference type="GO" id="GO:0000287">
    <property type="term" value="F:magnesium ion binding"/>
    <property type="evidence" value="ECO:0007669"/>
    <property type="project" value="TreeGrafter"/>
</dbReference>
<dbReference type="GO" id="GO:0005829">
    <property type="term" value="C:cytosol"/>
    <property type="evidence" value="ECO:0007669"/>
    <property type="project" value="TreeGrafter"/>
</dbReference>
<dbReference type="RefSeq" id="WP_112784799.1">
    <property type="nucleotide sequence ID" value="NZ_CP030041.1"/>
</dbReference>
<dbReference type="PANTHER" id="PTHR10000">
    <property type="entry name" value="PHOSPHOSERINE PHOSPHATASE"/>
    <property type="match status" value="1"/>
</dbReference>
<organism evidence="1 2">
    <name type="scientific">Echinicola strongylocentroti</name>
    <dbReference type="NCBI Taxonomy" id="1795355"/>
    <lineage>
        <taxon>Bacteria</taxon>
        <taxon>Pseudomonadati</taxon>
        <taxon>Bacteroidota</taxon>
        <taxon>Cytophagia</taxon>
        <taxon>Cytophagales</taxon>
        <taxon>Cyclobacteriaceae</taxon>
        <taxon>Echinicola</taxon>
    </lineage>
</organism>
<evidence type="ECO:0000313" key="2">
    <source>
        <dbReference type="Proteomes" id="UP000248688"/>
    </source>
</evidence>
<dbReference type="InterPro" id="IPR023214">
    <property type="entry name" value="HAD_sf"/>
</dbReference>
<dbReference type="SFLD" id="SFLDS00003">
    <property type="entry name" value="Haloacid_Dehalogenase"/>
    <property type="match status" value="1"/>
</dbReference>
<sequence>MQFKALCTDIDGTLLDKNREISARTLDAIAQLPADFPVILASSRMPSAMRHLQATMKRLHNPMICYNGGYVIHFNGHEEEYELLDTVKIPLDICHHIQEISDGTDIHISVYHEDEWYAPQDDFWTQREITSTKVKPVIRAWQEVLPDWQSRQAGAHKVMCMGPADEIDALFSTLEAGKNEDLHLYRSKDTYIEIAPKAISKASALEQLLAKKYGISLSEVIAFGDNYNDIEMLKAAGHGVAVGNAREEVKAVADEITASNKEDGVAMMIEKHLL</sequence>
<name>A0A2Z4IM10_9BACT</name>
<dbReference type="InterPro" id="IPR000150">
    <property type="entry name" value="Cof"/>
</dbReference>
<dbReference type="KEGG" id="est:DN752_15555"/>
<dbReference type="Gene3D" id="3.30.1240.10">
    <property type="match status" value="1"/>
</dbReference>
<dbReference type="SFLD" id="SFLDG01144">
    <property type="entry name" value="C2.B.4:_PGP_Like"/>
    <property type="match status" value="1"/>
</dbReference>
<dbReference type="NCBIfam" id="TIGR00099">
    <property type="entry name" value="Cof-subfamily"/>
    <property type="match status" value="1"/>
</dbReference>
<dbReference type="InterPro" id="IPR036412">
    <property type="entry name" value="HAD-like_sf"/>
</dbReference>
<dbReference type="Gene3D" id="3.40.50.1000">
    <property type="entry name" value="HAD superfamily/HAD-like"/>
    <property type="match status" value="1"/>
</dbReference>
<dbReference type="AlphaFoldDB" id="A0A2Z4IM10"/>
<evidence type="ECO:0000313" key="1">
    <source>
        <dbReference type="EMBL" id="AWW31423.1"/>
    </source>
</evidence>
<proteinExistence type="predicted"/>
<keyword evidence="2" id="KW-1185">Reference proteome</keyword>
<dbReference type="GO" id="GO:0016791">
    <property type="term" value="F:phosphatase activity"/>
    <property type="evidence" value="ECO:0007669"/>
    <property type="project" value="TreeGrafter"/>
</dbReference>
<dbReference type="Pfam" id="PF08282">
    <property type="entry name" value="Hydrolase_3"/>
    <property type="match status" value="1"/>
</dbReference>
<protein>
    <submittedName>
        <fullName evidence="1">Cof-type HAD-IIB family hydrolase</fullName>
    </submittedName>
</protein>
<reference evidence="1 2" key="1">
    <citation type="submission" date="2018-06" db="EMBL/GenBank/DDBJ databases">
        <title>Echinicola strongylocentroti sp. nov., isolated from a sea urchin Strongylocentrotus intermedius.</title>
        <authorList>
            <person name="Bae S.S."/>
        </authorList>
    </citation>
    <scope>NUCLEOTIDE SEQUENCE [LARGE SCALE GENOMIC DNA]</scope>
    <source>
        <strain evidence="1 2">MEBiC08714</strain>
    </source>
</reference>
<dbReference type="SFLD" id="SFLDG01140">
    <property type="entry name" value="C2.B:_Phosphomannomutase_and_P"/>
    <property type="match status" value="1"/>
</dbReference>
<dbReference type="PANTHER" id="PTHR10000:SF8">
    <property type="entry name" value="HAD SUPERFAMILY HYDROLASE-LIKE, TYPE 3"/>
    <property type="match status" value="1"/>
</dbReference>
<keyword evidence="1" id="KW-0378">Hydrolase</keyword>
<accession>A0A2Z4IM10</accession>
<dbReference type="InterPro" id="IPR006379">
    <property type="entry name" value="HAD-SF_hydro_IIB"/>
</dbReference>
<dbReference type="CDD" id="cd07516">
    <property type="entry name" value="HAD_Pase"/>
    <property type="match status" value="1"/>
</dbReference>
<dbReference type="SUPFAM" id="SSF56784">
    <property type="entry name" value="HAD-like"/>
    <property type="match status" value="1"/>
</dbReference>
<dbReference type="NCBIfam" id="TIGR01484">
    <property type="entry name" value="HAD-SF-IIB"/>
    <property type="match status" value="1"/>
</dbReference>
<gene>
    <name evidence="1" type="ORF">DN752_15555</name>
</gene>
<dbReference type="OrthoDB" id="9814970at2"/>
<dbReference type="Proteomes" id="UP000248688">
    <property type="component" value="Chromosome"/>
</dbReference>